<evidence type="ECO:0000256" key="4">
    <source>
        <dbReference type="ARBA" id="ARBA00022729"/>
    </source>
</evidence>
<accession>A0A5J4FT62</accession>
<keyword evidence="6" id="KW-0862">Zinc</keyword>
<keyword evidence="3" id="KW-0479">Metal-binding</keyword>
<evidence type="ECO:0000256" key="3">
    <source>
        <dbReference type="ARBA" id="ARBA00022723"/>
    </source>
</evidence>
<dbReference type="GO" id="GO:0006508">
    <property type="term" value="P:proteolysis"/>
    <property type="evidence" value="ECO:0007669"/>
    <property type="project" value="UniProtKB-KW"/>
</dbReference>
<dbReference type="Proteomes" id="UP000326994">
    <property type="component" value="Unassembled WGS sequence"/>
</dbReference>
<gene>
    <name evidence="9" type="ORF">ULMS_11050</name>
</gene>
<dbReference type="InterPro" id="IPR007484">
    <property type="entry name" value="Peptidase_M28"/>
</dbReference>
<dbReference type="Gene3D" id="3.40.630.10">
    <property type="entry name" value="Zn peptidases"/>
    <property type="match status" value="1"/>
</dbReference>
<evidence type="ECO:0000256" key="2">
    <source>
        <dbReference type="ARBA" id="ARBA00022670"/>
    </source>
</evidence>
<name>A0A5J4FT62_9FLAO</name>
<dbReference type="GO" id="GO:0046872">
    <property type="term" value="F:metal ion binding"/>
    <property type="evidence" value="ECO:0007669"/>
    <property type="project" value="UniProtKB-KW"/>
</dbReference>
<dbReference type="NCBIfam" id="TIGR04183">
    <property type="entry name" value="Por_Secre_tail"/>
    <property type="match status" value="1"/>
</dbReference>
<dbReference type="EMBL" id="BKCF01000001">
    <property type="protein sequence ID" value="GEQ85597.1"/>
    <property type="molecule type" value="Genomic_DNA"/>
</dbReference>
<evidence type="ECO:0000256" key="6">
    <source>
        <dbReference type="ARBA" id="ARBA00022833"/>
    </source>
</evidence>
<reference evidence="9 10" key="1">
    <citation type="submission" date="2019-08" db="EMBL/GenBank/DDBJ databases">
        <title>Ulvibacter marinistellae sp. nov., isolated from a starfish, Patiria pectinifera.</title>
        <authorList>
            <person name="Kawano K."/>
            <person name="Ushijima N."/>
            <person name="Kihara M."/>
            <person name="Itoh H."/>
        </authorList>
    </citation>
    <scope>NUCLEOTIDE SEQUENCE [LARGE SCALE GENOMIC DNA]</scope>
    <source>
        <strain evidence="9 10">KK4</strain>
    </source>
</reference>
<evidence type="ECO:0000256" key="5">
    <source>
        <dbReference type="ARBA" id="ARBA00022801"/>
    </source>
</evidence>
<evidence type="ECO:0000256" key="1">
    <source>
        <dbReference type="ARBA" id="ARBA00022438"/>
    </source>
</evidence>
<feature type="domain" description="Secretion system C-terminal sorting" evidence="8">
    <location>
        <begin position="401"/>
        <end position="465"/>
    </location>
</feature>
<evidence type="ECO:0000259" key="8">
    <source>
        <dbReference type="Pfam" id="PF18962"/>
    </source>
</evidence>
<dbReference type="PANTHER" id="PTHR12147">
    <property type="entry name" value="METALLOPEPTIDASE M28 FAMILY MEMBER"/>
    <property type="match status" value="1"/>
</dbReference>
<dbReference type="GO" id="GO:0008235">
    <property type="term" value="F:metalloexopeptidase activity"/>
    <property type="evidence" value="ECO:0007669"/>
    <property type="project" value="InterPro"/>
</dbReference>
<dbReference type="GO" id="GO:0004177">
    <property type="term" value="F:aminopeptidase activity"/>
    <property type="evidence" value="ECO:0007669"/>
    <property type="project" value="UniProtKB-KW"/>
</dbReference>
<keyword evidence="4" id="KW-0732">Signal</keyword>
<comment type="caution">
    <text evidence="9">The sequence shown here is derived from an EMBL/GenBank/DDBJ whole genome shotgun (WGS) entry which is preliminary data.</text>
</comment>
<sequence>MHAQVQTERFYAKMALHDAEELKADFPSQVTIIATNGNEAAVYMTEFAGHELHDRVLVHGPGYIFKASEAAVLESLNKSQSPTRSVIDFTITEDVLVNQAIAEINTSNIESHIMELEAYGTRHHATSSGMQASVDLKARWEAMAASYNRTDVSVRLFNHVNTNMPSVIMTIQGAEFPEEFVIVGGHLDSTSSQAQTNAPGADDDASGIATITEATRSLFEIGFVPKRTIEIMAYSAEEIGLVGSAEIAEEYADNDIDVGAVVQFDMTNFNGSANDISFVTDFTNATLNNYLMSLLDHYNGSGANEITYGTSLCNYGCSDHASWTAEGYMASFPFEANFGAHNPAIHTPNDTYAAIGTATHATKFAKLCVEFLIEASKSEGALGLDDVTINAVNVFTSNGVINYNITATNQDFTVINLYDISGKLVTTQEIKSAQGTINTSNFTSGLYIANFVTDGKGAVSKKVIIK</sequence>
<dbReference type="Pfam" id="PF18962">
    <property type="entry name" value="Por_Secre_tail"/>
    <property type="match status" value="1"/>
</dbReference>
<dbReference type="PANTHER" id="PTHR12147:SF56">
    <property type="entry name" value="AMINOPEPTIDASE YDR415C-RELATED"/>
    <property type="match status" value="1"/>
</dbReference>
<evidence type="ECO:0000259" key="7">
    <source>
        <dbReference type="Pfam" id="PF04389"/>
    </source>
</evidence>
<dbReference type="AlphaFoldDB" id="A0A5J4FT62"/>
<evidence type="ECO:0000313" key="9">
    <source>
        <dbReference type="EMBL" id="GEQ85597.1"/>
    </source>
</evidence>
<dbReference type="InterPro" id="IPR026444">
    <property type="entry name" value="Secre_tail"/>
</dbReference>
<organism evidence="9 10">
    <name type="scientific">Patiriisocius marinistellae</name>
    <dbReference type="NCBI Taxonomy" id="2494560"/>
    <lineage>
        <taxon>Bacteria</taxon>
        <taxon>Pseudomonadati</taxon>
        <taxon>Bacteroidota</taxon>
        <taxon>Flavobacteriia</taxon>
        <taxon>Flavobacteriales</taxon>
        <taxon>Flavobacteriaceae</taxon>
        <taxon>Patiriisocius</taxon>
    </lineage>
</organism>
<keyword evidence="10" id="KW-1185">Reference proteome</keyword>
<proteinExistence type="predicted"/>
<evidence type="ECO:0000313" key="10">
    <source>
        <dbReference type="Proteomes" id="UP000326994"/>
    </source>
</evidence>
<dbReference type="InterPro" id="IPR045175">
    <property type="entry name" value="M28_fam"/>
</dbReference>
<dbReference type="Pfam" id="PF04389">
    <property type="entry name" value="Peptidase_M28"/>
    <property type="match status" value="1"/>
</dbReference>
<keyword evidence="2" id="KW-0645">Protease</keyword>
<dbReference type="SUPFAM" id="SSF53187">
    <property type="entry name" value="Zn-dependent exopeptidases"/>
    <property type="match status" value="1"/>
</dbReference>
<keyword evidence="5" id="KW-0378">Hydrolase</keyword>
<feature type="domain" description="Peptidase M28" evidence="7">
    <location>
        <begin position="167"/>
        <end position="359"/>
    </location>
</feature>
<keyword evidence="1 9" id="KW-0031">Aminopeptidase</keyword>
<protein>
    <submittedName>
        <fullName evidence="9">Aminopeptidase</fullName>
    </submittedName>
</protein>